<protein>
    <submittedName>
        <fullName evidence="6">Spermidine/putrescine ABC transporter substrate-binding protein</fullName>
    </submittedName>
</protein>
<evidence type="ECO:0000256" key="1">
    <source>
        <dbReference type="ARBA" id="ARBA00004418"/>
    </source>
</evidence>
<reference evidence="7" key="1">
    <citation type="journal article" date="2019" name="Int. J. Syst. Evol. Microbiol.">
        <title>The Global Catalogue of Microorganisms (GCM) 10K type strain sequencing project: providing services to taxonomists for standard genome sequencing and annotation.</title>
        <authorList>
            <consortium name="The Broad Institute Genomics Platform"/>
            <consortium name="The Broad Institute Genome Sequencing Center for Infectious Disease"/>
            <person name="Wu L."/>
            <person name="Ma J."/>
        </authorList>
    </citation>
    <scope>NUCLEOTIDE SEQUENCE [LARGE SCALE GENOMIC DNA]</scope>
    <source>
        <strain evidence="7">JCM 3272</strain>
    </source>
</reference>
<dbReference type="SUPFAM" id="SSF53850">
    <property type="entry name" value="Periplasmic binding protein-like II"/>
    <property type="match status" value="1"/>
</dbReference>
<proteinExistence type="predicted"/>
<evidence type="ECO:0000256" key="2">
    <source>
        <dbReference type="ARBA" id="ARBA00022448"/>
    </source>
</evidence>
<feature type="signal peptide" evidence="5">
    <location>
        <begin position="1"/>
        <end position="23"/>
    </location>
</feature>
<dbReference type="Gene3D" id="3.40.190.10">
    <property type="entry name" value="Periplasmic binding protein-like II"/>
    <property type="match status" value="2"/>
</dbReference>
<feature type="chain" id="PRO_5047043258" evidence="5">
    <location>
        <begin position="24"/>
        <end position="370"/>
    </location>
</feature>
<evidence type="ECO:0000313" key="7">
    <source>
        <dbReference type="Proteomes" id="UP001501444"/>
    </source>
</evidence>
<dbReference type="PANTHER" id="PTHR30222">
    <property type="entry name" value="SPERMIDINE/PUTRESCINE-BINDING PERIPLASMIC PROTEIN"/>
    <property type="match status" value="1"/>
</dbReference>
<evidence type="ECO:0000313" key="6">
    <source>
        <dbReference type="EMBL" id="GAA2351440.1"/>
    </source>
</evidence>
<keyword evidence="3 5" id="KW-0732">Signal</keyword>
<sequence length="370" mass="40052">MLLFSRTRRATVPAVLAAGIVLAATACGGGADNARTAGPDTLDPNADLSKQTLTVSNWDGYMPQELPEKFKAAKGPTVTVTKHATNEEIIAKLTAGGDSHIDVAFVSGQFAQALNAQGLLEPIHADLVPNLKNLYPEAGQLAYDKGNTFSVPYTWGTTGLCYRTDLAGYTPDSWEDLLTPKPQVAKKVTMMATERWLMLPAQKSLNFSANTTDTKQLEQVKQQLLAAKKTLLAYDDTTFGDRLKSGEAALVESWDGWCPTDDSRIKFVVPKEGSDLWVDTMVILKTSKNKEAAHAFINYILDADNHSWAATNILYKVPNAAAMAKVDANVLESHPQLRMTPAELLKNEVPVDLGDAAPTYTRIATEVSAA</sequence>
<accession>A0ABP5TJ56</accession>
<comment type="subcellular location">
    <subcellularLocation>
        <location evidence="1">Periplasm</location>
    </subcellularLocation>
</comment>
<dbReference type="Pfam" id="PF13416">
    <property type="entry name" value="SBP_bac_8"/>
    <property type="match status" value="1"/>
</dbReference>
<dbReference type="InterPro" id="IPR001188">
    <property type="entry name" value="Sperm_putr-bd"/>
</dbReference>
<evidence type="ECO:0000256" key="5">
    <source>
        <dbReference type="SAM" id="SignalP"/>
    </source>
</evidence>
<dbReference type="PROSITE" id="PS51257">
    <property type="entry name" value="PROKAR_LIPOPROTEIN"/>
    <property type="match status" value="1"/>
</dbReference>
<dbReference type="EMBL" id="BAAARV010000031">
    <property type="protein sequence ID" value="GAA2351440.1"/>
    <property type="molecule type" value="Genomic_DNA"/>
</dbReference>
<keyword evidence="4" id="KW-0574">Periplasm</keyword>
<evidence type="ECO:0000256" key="3">
    <source>
        <dbReference type="ARBA" id="ARBA00022729"/>
    </source>
</evidence>
<comment type="caution">
    <text evidence="6">The sequence shown here is derived from an EMBL/GenBank/DDBJ whole genome shotgun (WGS) entry which is preliminary data.</text>
</comment>
<keyword evidence="2" id="KW-0813">Transport</keyword>
<organism evidence="6 7">
    <name type="scientific">Dactylosporangium salmoneum</name>
    <dbReference type="NCBI Taxonomy" id="53361"/>
    <lineage>
        <taxon>Bacteria</taxon>
        <taxon>Bacillati</taxon>
        <taxon>Actinomycetota</taxon>
        <taxon>Actinomycetes</taxon>
        <taxon>Micromonosporales</taxon>
        <taxon>Micromonosporaceae</taxon>
        <taxon>Dactylosporangium</taxon>
    </lineage>
</organism>
<keyword evidence="7" id="KW-1185">Reference proteome</keyword>
<dbReference type="CDD" id="cd13590">
    <property type="entry name" value="PBP2_PotD_PotF_like"/>
    <property type="match status" value="1"/>
</dbReference>
<evidence type="ECO:0000256" key="4">
    <source>
        <dbReference type="ARBA" id="ARBA00022764"/>
    </source>
</evidence>
<dbReference type="RefSeq" id="WP_344614101.1">
    <property type="nucleotide sequence ID" value="NZ_BAAARV010000031.1"/>
</dbReference>
<dbReference type="InterPro" id="IPR006059">
    <property type="entry name" value="SBP"/>
</dbReference>
<dbReference type="PANTHER" id="PTHR30222:SF17">
    <property type="entry name" value="SPERMIDINE_PUTRESCINE-BINDING PERIPLASMIC PROTEIN"/>
    <property type="match status" value="1"/>
</dbReference>
<name>A0ABP5TJ56_9ACTN</name>
<gene>
    <name evidence="6" type="ORF">GCM10010170_041540</name>
</gene>
<dbReference type="PRINTS" id="PR00909">
    <property type="entry name" value="SPERMDNBNDNG"/>
</dbReference>
<dbReference type="Proteomes" id="UP001501444">
    <property type="component" value="Unassembled WGS sequence"/>
</dbReference>